<name>A0A1Z2XNE7_9FIRM</name>
<evidence type="ECO:0000313" key="4">
    <source>
        <dbReference type="Proteomes" id="UP000596035"/>
    </source>
</evidence>
<dbReference type="KEGG" id="amur:ADH66_04395"/>
<evidence type="ECO:0000313" key="3">
    <source>
        <dbReference type="Proteomes" id="UP000196710"/>
    </source>
</evidence>
<evidence type="ECO:0000313" key="1">
    <source>
        <dbReference type="EMBL" id="ASB39959.1"/>
    </source>
</evidence>
<protein>
    <submittedName>
        <fullName evidence="2">Uncharacterized protein</fullName>
    </submittedName>
</protein>
<dbReference type="EMBL" id="CP021422">
    <property type="protein sequence ID" value="ASB39959.1"/>
    <property type="molecule type" value="Genomic_DNA"/>
</dbReference>
<dbReference type="RefSeq" id="WP_066535213.1">
    <property type="nucleotide sequence ID" value="NZ_CAJTCQ010000004.1"/>
</dbReference>
<keyword evidence="3" id="KW-1185">Reference proteome</keyword>
<dbReference type="Proteomes" id="UP000196710">
    <property type="component" value="Chromosome"/>
</dbReference>
<sequence>MQVRNSQYISEIIYSAYQRDPGMKLDESTFLEIVKSVTGETGHWSSPGMQLIMDYDDWKQTQPPRQLPDSKGLTEENLAYLKEHFSGNLTMFGKIDALDTMVEMGIITERQKLEAVVGPMELETVDPEKLIVATPIEAVRYMPEWDSFFTGAAIMQSDSLEDLFKLLDEQLKNSKEKDAAQEIKDVLEQVARRSFGAAWGLV</sequence>
<proteinExistence type="predicted"/>
<reference evidence="3" key="2">
    <citation type="submission" date="2017-05" db="EMBL/GenBank/DDBJ databases">
        <title>Improved OligoMM genomes.</title>
        <authorList>
            <person name="Garzetti D."/>
        </authorList>
    </citation>
    <scope>NUCLEOTIDE SEQUENCE [LARGE SCALE GENOMIC DNA]</scope>
    <source>
        <strain evidence="3">KB18</strain>
    </source>
</reference>
<reference evidence="2 4" key="3">
    <citation type="submission" date="2020-11" db="EMBL/GenBank/DDBJ databases">
        <title>Closed and high quality bacterial genomes of the OMM12 community.</title>
        <authorList>
            <person name="Marbouty M."/>
            <person name="Lamy-Besnier Q."/>
            <person name="Debarbieux L."/>
            <person name="Koszul R."/>
        </authorList>
    </citation>
    <scope>NUCLEOTIDE SEQUENCE [LARGE SCALE GENOMIC DNA]</scope>
    <source>
        <strain evidence="2 4">KB18</strain>
    </source>
</reference>
<accession>A0A1Z2XNE7</accession>
<gene>
    <name evidence="1" type="ORF">ADH66_04395</name>
    <name evidence="2" type="ORF">I5Q82_14460</name>
</gene>
<reference evidence="1" key="1">
    <citation type="journal article" date="2017" name="Genome Announc.">
        <title>High-Quality Whole-Genome Sequences of the Oligo-Mouse-Microbiota Bacterial Community.</title>
        <authorList>
            <person name="Garzetti D."/>
            <person name="Brugiroux S."/>
            <person name="Bunk B."/>
            <person name="Pukall R."/>
            <person name="McCoy K.D."/>
            <person name="Macpherson A.J."/>
            <person name="Stecher B."/>
        </authorList>
    </citation>
    <scope>NUCLEOTIDE SEQUENCE</scope>
    <source>
        <strain evidence="1">KB18</strain>
    </source>
</reference>
<dbReference type="AlphaFoldDB" id="A0A1Z2XNE7"/>
<evidence type="ECO:0000313" key="2">
    <source>
        <dbReference type="EMBL" id="QQR29247.1"/>
    </source>
</evidence>
<organism evidence="2 4">
    <name type="scientific">Acutalibacter muris</name>
    <dbReference type="NCBI Taxonomy" id="1796620"/>
    <lineage>
        <taxon>Bacteria</taxon>
        <taxon>Bacillati</taxon>
        <taxon>Bacillota</taxon>
        <taxon>Clostridia</taxon>
        <taxon>Eubacteriales</taxon>
        <taxon>Acutalibacteraceae</taxon>
        <taxon>Acutalibacter</taxon>
    </lineage>
</organism>
<dbReference type="EMBL" id="CP065321">
    <property type="protein sequence ID" value="QQR29247.1"/>
    <property type="molecule type" value="Genomic_DNA"/>
</dbReference>
<dbReference type="Proteomes" id="UP000596035">
    <property type="component" value="Chromosome"/>
</dbReference>